<comment type="pathway">
    <text evidence="2">Metabolic intermediate biosynthesis; 1-deoxy-D-xylulose 5-phosphate biosynthesis; 1-deoxy-D-xylulose 5-phosphate from D-glyceraldehyde 3-phosphate and pyruvate: step 1/1.</text>
</comment>
<dbReference type="Gene3D" id="3.40.50.970">
    <property type="match status" value="2"/>
</dbReference>
<dbReference type="Proteomes" id="UP000276568">
    <property type="component" value="Unassembled WGS sequence"/>
</dbReference>
<evidence type="ECO:0000256" key="8">
    <source>
        <dbReference type="ARBA" id="ARBA00022842"/>
    </source>
</evidence>
<evidence type="ECO:0000256" key="1">
    <source>
        <dbReference type="ARBA" id="ARBA00001946"/>
    </source>
</evidence>
<gene>
    <name evidence="13" type="ORF">EDX97_03290</name>
</gene>
<evidence type="ECO:0000256" key="6">
    <source>
        <dbReference type="ARBA" id="ARBA00022679"/>
    </source>
</evidence>
<evidence type="ECO:0000259" key="12">
    <source>
        <dbReference type="Pfam" id="PF02779"/>
    </source>
</evidence>
<evidence type="ECO:0000256" key="10">
    <source>
        <dbReference type="ARBA" id="ARBA00023052"/>
    </source>
</evidence>
<keyword evidence="9" id="KW-0784">Thiamine biosynthesis</keyword>
<dbReference type="GO" id="GO:0008661">
    <property type="term" value="F:1-deoxy-D-xylulose-5-phosphate synthase activity"/>
    <property type="evidence" value="ECO:0007669"/>
    <property type="project" value="UniProtKB-EC"/>
</dbReference>
<sequence length="597" mass="66793">MRLYDIETPEQIRNLSEEQLSTVADDIRDFIIQTIAQKGGYLADNLSVVDAMVALHFVFQTPQDQLLIDGGHQCLAHKILTGRSPTFSTYRQANGLKTYCSCDESTYDTWNSMPIGSSLAVAFGLACARDKAKETYQIIDFIDSKGIITGSSLEALYQIGYAQHGMVIIFNEMIQTKTKSNRIIETLSSFRSSKAYRKAKESVNDTLRSNRIGNGVASAFGSVKDHIKDNLLNDNLFQNMGFDYLGPIDGHDMHALINAFQAAKASSRPIVVHIQTHPSYGYPYAQDQNGWQEVMPFHQDTGKSKLLVSKDQCSWETWIDTCITVLQKQNPKLSKIDPSLSSRPNLALGMAAGIAKKGYHPFVQIQAKDIGQCIDTIQAHLANMKSPIIVGVNNAGIADGKGDIQQGIYDIRLLSSIPDIMISQPKDSQEALDLLYTASQTQNPFFIRYPFGIVSKPSEQIGHLLPIGSWSQFQIGLDPKCIVITYGQEFDRIVSKAKENQWDMIVINARFFKPVDEKILKQMFLMQLPIYIFEPDAKGSLSALVMQVYTKIMKPVHVLGIENHFVQQGSVRSIRIHEHISVNALFKEIDHEQHAVR</sequence>
<evidence type="ECO:0000256" key="7">
    <source>
        <dbReference type="ARBA" id="ARBA00022723"/>
    </source>
</evidence>
<dbReference type="SUPFAM" id="SSF52922">
    <property type="entry name" value="TK C-terminal domain-like"/>
    <property type="match status" value="1"/>
</dbReference>
<dbReference type="RefSeq" id="WP_128519759.1">
    <property type="nucleotide sequence ID" value="NZ_RJQC01000001.1"/>
</dbReference>
<dbReference type="InterPro" id="IPR005475">
    <property type="entry name" value="Transketolase-like_Pyr-bd"/>
</dbReference>
<dbReference type="Pfam" id="PF13292">
    <property type="entry name" value="DXP_synthase_N"/>
    <property type="match status" value="1"/>
</dbReference>
<evidence type="ECO:0000256" key="9">
    <source>
        <dbReference type="ARBA" id="ARBA00022977"/>
    </source>
</evidence>
<dbReference type="EC" id="2.2.1.7" evidence="5"/>
<keyword evidence="10" id="KW-0786">Thiamine pyrophosphate</keyword>
<name>A0A3N0I3K8_9FIRM</name>
<evidence type="ECO:0000256" key="3">
    <source>
        <dbReference type="ARBA" id="ARBA00011081"/>
    </source>
</evidence>
<evidence type="ECO:0000313" key="13">
    <source>
        <dbReference type="EMBL" id="RNM31595.1"/>
    </source>
</evidence>
<comment type="similarity">
    <text evidence="3">Belongs to the transketolase family. DXPS subfamily.</text>
</comment>
<dbReference type="AlphaFoldDB" id="A0A3N0I3K8"/>
<keyword evidence="6" id="KW-0808">Transferase</keyword>
<feature type="domain" description="Transketolase-like pyrimidine-binding" evidence="12">
    <location>
        <begin position="347"/>
        <end position="450"/>
    </location>
</feature>
<dbReference type="GO" id="GO:0046872">
    <property type="term" value="F:metal ion binding"/>
    <property type="evidence" value="ECO:0007669"/>
    <property type="project" value="UniProtKB-KW"/>
</dbReference>
<keyword evidence="11" id="KW-0414">Isoprene biosynthesis</keyword>
<evidence type="ECO:0000256" key="5">
    <source>
        <dbReference type="ARBA" id="ARBA00013150"/>
    </source>
</evidence>
<comment type="caution">
    <text evidence="13">The sequence shown here is derived from an EMBL/GenBank/DDBJ whole genome shotgun (WGS) entry which is preliminary data.</text>
</comment>
<keyword evidence="7" id="KW-0479">Metal-binding</keyword>
<dbReference type="OrthoDB" id="9803371at2"/>
<dbReference type="Gene3D" id="3.40.50.920">
    <property type="match status" value="1"/>
</dbReference>
<keyword evidence="14" id="KW-1185">Reference proteome</keyword>
<dbReference type="PANTHER" id="PTHR43322:SF5">
    <property type="entry name" value="1-DEOXY-D-XYLULOSE-5-PHOSPHATE SYNTHASE, CHLOROPLASTIC"/>
    <property type="match status" value="1"/>
</dbReference>
<dbReference type="GO" id="GO:0016114">
    <property type="term" value="P:terpenoid biosynthetic process"/>
    <property type="evidence" value="ECO:0007669"/>
    <property type="project" value="InterPro"/>
</dbReference>
<dbReference type="InterPro" id="IPR005477">
    <property type="entry name" value="Dxylulose-5-P_synthase"/>
</dbReference>
<organism evidence="13 14">
    <name type="scientific">Absicoccus porci</name>
    <dbReference type="NCBI Taxonomy" id="2486576"/>
    <lineage>
        <taxon>Bacteria</taxon>
        <taxon>Bacillati</taxon>
        <taxon>Bacillota</taxon>
        <taxon>Erysipelotrichia</taxon>
        <taxon>Erysipelotrichales</taxon>
        <taxon>Erysipelotrichaceae</taxon>
        <taxon>Absicoccus</taxon>
    </lineage>
</organism>
<dbReference type="GO" id="GO:0009228">
    <property type="term" value="P:thiamine biosynthetic process"/>
    <property type="evidence" value="ECO:0007669"/>
    <property type="project" value="UniProtKB-KW"/>
</dbReference>
<dbReference type="Pfam" id="PF02779">
    <property type="entry name" value="Transket_pyr"/>
    <property type="match status" value="1"/>
</dbReference>
<dbReference type="UniPathway" id="UPA00064">
    <property type="reaction ID" value="UER00091"/>
</dbReference>
<evidence type="ECO:0000256" key="4">
    <source>
        <dbReference type="ARBA" id="ARBA00011738"/>
    </source>
</evidence>
<reference evidence="13 14" key="1">
    <citation type="submission" date="2018-11" db="EMBL/GenBank/DDBJ databases">
        <title>Clostridium sp. nov., a member of the family Erysipelotrichaceae isolated from pig faeces.</title>
        <authorList>
            <person name="Chang Y.-H."/>
        </authorList>
    </citation>
    <scope>NUCLEOTIDE SEQUENCE [LARGE SCALE GENOMIC DNA]</scope>
    <source>
        <strain evidence="13 14">YH-panp20</strain>
    </source>
</reference>
<dbReference type="PANTHER" id="PTHR43322">
    <property type="entry name" value="1-D-DEOXYXYLULOSE 5-PHOSPHATE SYNTHASE-RELATED"/>
    <property type="match status" value="1"/>
</dbReference>
<dbReference type="GO" id="GO:0019288">
    <property type="term" value="P:isopentenyl diphosphate biosynthetic process, methylerythritol 4-phosphate pathway"/>
    <property type="evidence" value="ECO:0007669"/>
    <property type="project" value="TreeGrafter"/>
</dbReference>
<evidence type="ECO:0000256" key="11">
    <source>
        <dbReference type="ARBA" id="ARBA00023229"/>
    </source>
</evidence>
<comment type="cofactor">
    <cofactor evidence="1">
        <name>Mg(2+)</name>
        <dbReference type="ChEBI" id="CHEBI:18420"/>
    </cofactor>
</comment>
<evidence type="ECO:0000256" key="2">
    <source>
        <dbReference type="ARBA" id="ARBA00004980"/>
    </source>
</evidence>
<protein>
    <recommendedName>
        <fullName evidence="5">1-deoxy-D-xylulose-5-phosphate synthase</fullName>
        <ecNumber evidence="5">2.2.1.7</ecNumber>
    </recommendedName>
</protein>
<dbReference type="EMBL" id="RJQC01000001">
    <property type="protein sequence ID" value="RNM31595.1"/>
    <property type="molecule type" value="Genomic_DNA"/>
</dbReference>
<dbReference type="GO" id="GO:0005829">
    <property type="term" value="C:cytosol"/>
    <property type="evidence" value="ECO:0007669"/>
    <property type="project" value="TreeGrafter"/>
</dbReference>
<evidence type="ECO:0000313" key="14">
    <source>
        <dbReference type="Proteomes" id="UP000276568"/>
    </source>
</evidence>
<proteinExistence type="inferred from homology"/>
<accession>A0A3N0I3K8</accession>
<comment type="subunit">
    <text evidence="4">Homodimer.</text>
</comment>
<dbReference type="InterPro" id="IPR009014">
    <property type="entry name" value="Transketo_C/PFOR_II"/>
</dbReference>
<dbReference type="InterPro" id="IPR029061">
    <property type="entry name" value="THDP-binding"/>
</dbReference>
<keyword evidence="8" id="KW-0460">Magnesium</keyword>
<dbReference type="SUPFAM" id="SSF52518">
    <property type="entry name" value="Thiamin diphosphate-binding fold (THDP-binding)"/>
    <property type="match status" value="2"/>
</dbReference>